<dbReference type="SUPFAM" id="SSF53850">
    <property type="entry name" value="Periplasmic binding protein-like II"/>
    <property type="match status" value="1"/>
</dbReference>
<dbReference type="GO" id="GO:0022857">
    <property type="term" value="F:transmembrane transporter activity"/>
    <property type="evidence" value="ECO:0007669"/>
    <property type="project" value="InterPro"/>
</dbReference>
<dbReference type="EMBL" id="NIQC01000004">
    <property type="protein sequence ID" value="OWZ84546.1"/>
    <property type="molecule type" value="Genomic_DNA"/>
</dbReference>
<proteinExistence type="predicted"/>
<name>A0A226BZY7_9FIRM</name>
<sequence>MFVLTTLKEELTLKLLVSLCLVVSLTLVTVGCGEEAGTGEESDVIAVGSKEFTEQLILGQLTVKLLEEHGYDVIDNTGLEGTSVVREALLTEDVDVKWEYTGTALITHLGYDEAITDSEQCYEVVKEEDLKENGVVWLDYAQLDNTYTLMMSEEKAQQVEIETISDLAEAINNNEDSPAGDEWTLATNQEYYTRDDGMQGVEETYGFQFDNAEQMSPGIIYGVLRDGELPVGMGFMTDGRIEGYNLVTLEDDKDFHPAYNAAPNIREEVFEEHPELEEILGKLSELLDNETMQLLNAKVDIEEYQPETVAEKFLQEEGLVSK</sequence>
<gene>
    <name evidence="2" type="ORF">CDO51_03345</name>
</gene>
<dbReference type="CDD" id="cd13611">
    <property type="entry name" value="PBP2_YehZ"/>
    <property type="match status" value="1"/>
</dbReference>
<dbReference type="Gene3D" id="3.40.190.120">
    <property type="entry name" value="Osmoprotection protein (prox), domain 2"/>
    <property type="match status" value="1"/>
</dbReference>
<comment type="caution">
    <text evidence="2">The sequence shown here is derived from an EMBL/GenBank/DDBJ whole genome shotgun (WGS) entry which is preliminary data.</text>
</comment>
<organism evidence="2 3">
    <name type="scientific">Natranaerobius trueperi</name>
    <dbReference type="NCBI Taxonomy" id="759412"/>
    <lineage>
        <taxon>Bacteria</taxon>
        <taxon>Bacillati</taxon>
        <taxon>Bacillota</taxon>
        <taxon>Clostridia</taxon>
        <taxon>Natranaerobiales</taxon>
        <taxon>Natranaerobiaceae</taxon>
        <taxon>Natranaerobius</taxon>
    </lineage>
</organism>
<evidence type="ECO:0000313" key="3">
    <source>
        <dbReference type="Proteomes" id="UP000214588"/>
    </source>
</evidence>
<dbReference type="Proteomes" id="UP000214588">
    <property type="component" value="Unassembled WGS sequence"/>
</dbReference>
<feature type="domain" description="ABC-type glycine betaine transport system substrate-binding" evidence="1">
    <location>
        <begin position="45"/>
        <end position="316"/>
    </location>
</feature>
<dbReference type="GO" id="GO:0043190">
    <property type="term" value="C:ATP-binding cassette (ABC) transporter complex"/>
    <property type="evidence" value="ECO:0007669"/>
    <property type="project" value="InterPro"/>
</dbReference>
<reference evidence="2 3" key="1">
    <citation type="submission" date="2017-06" db="EMBL/GenBank/DDBJ databases">
        <title>Draft Genome Sequence of Natranaerobius trueperi halophilic, alkalithermophilic bacteria from soda lakes.</title>
        <authorList>
            <person name="Zhao B."/>
        </authorList>
    </citation>
    <scope>NUCLEOTIDE SEQUENCE [LARGE SCALE GENOMIC DNA]</scope>
    <source>
        <strain evidence="2 3">DSM 18760</strain>
    </source>
</reference>
<protein>
    <submittedName>
        <fullName evidence="2">Glycine/betaine ABC transporter substrate-binding protein</fullName>
    </submittedName>
</protein>
<dbReference type="AlphaFoldDB" id="A0A226BZY7"/>
<keyword evidence="3" id="KW-1185">Reference proteome</keyword>
<dbReference type="Gene3D" id="3.40.190.10">
    <property type="entry name" value="Periplasmic binding protein-like II"/>
    <property type="match status" value="1"/>
</dbReference>
<dbReference type="Pfam" id="PF04069">
    <property type="entry name" value="OpuAC"/>
    <property type="match status" value="1"/>
</dbReference>
<dbReference type="InterPro" id="IPR007210">
    <property type="entry name" value="ABC_Gly_betaine_transp_sub-bd"/>
</dbReference>
<evidence type="ECO:0000259" key="1">
    <source>
        <dbReference type="Pfam" id="PF04069"/>
    </source>
</evidence>
<evidence type="ECO:0000313" key="2">
    <source>
        <dbReference type="EMBL" id="OWZ84546.1"/>
    </source>
</evidence>
<accession>A0A226BZY7</accession>